<organism evidence="3 4">
    <name type="scientific">Coemansia guatemalensis</name>
    <dbReference type="NCBI Taxonomy" id="2761395"/>
    <lineage>
        <taxon>Eukaryota</taxon>
        <taxon>Fungi</taxon>
        <taxon>Fungi incertae sedis</taxon>
        <taxon>Zoopagomycota</taxon>
        <taxon>Kickxellomycotina</taxon>
        <taxon>Kickxellomycetes</taxon>
        <taxon>Kickxellales</taxon>
        <taxon>Kickxellaceae</taxon>
        <taxon>Coemansia</taxon>
    </lineage>
</organism>
<feature type="signal peptide" evidence="2">
    <location>
        <begin position="1"/>
        <end position="19"/>
    </location>
</feature>
<reference evidence="3" key="1">
    <citation type="submission" date="2022-07" db="EMBL/GenBank/DDBJ databases">
        <title>Phylogenomic reconstructions and comparative analyses of Kickxellomycotina fungi.</title>
        <authorList>
            <person name="Reynolds N.K."/>
            <person name="Stajich J.E."/>
            <person name="Barry K."/>
            <person name="Grigoriev I.V."/>
            <person name="Crous P."/>
            <person name="Smith M.E."/>
        </authorList>
    </citation>
    <scope>NUCLEOTIDE SEQUENCE</scope>
    <source>
        <strain evidence="3">NRRL 1565</strain>
    </source>
</reference>
<dbReference type="AlphaFoldDB" id="A0A9W8HWX1"/>
<evidence type="ECO:0000256" key="2">
    <source>
        <dbReference type="SAM" id="SignalP"/>
    </source>
</evidence>
<evidence type="ECO:0008006" key="5">
    <source>
        <dbReference type="Google" id="ProtNLM"/>
    </source>
</evidence>
<feature type="compositionally biased region" description="Low complexity" evidence="1">
    <location>
        <begin position="111"/>
        <end position="123"/>
    </location>
</feature>
<sequence length="192" mass="20740">MREWYLLAVLCIAGRSVEAGGNHCRAQNILDSCLKMQQLQFKSCEYDDWECKCHAQKKILTCYDNCPESENRTLQEMQVQVFCAALSGNGFNTEMIDRMTRAAKIVADDQPPQTHAPANNAPAPQAPPPAPKPTSASDDDSWSRGKKGANGRDKDNSGFSVINDDAAASTHVASHAVLTAMVVAVALAALFG</sequence>
<feature type="region of interest" description="Disordered" evidence="1">
    <location>
        <begin position="110"/>
        <end position="159"/>
    </location>
</feature>
<evidence type="ECO:0000313" key="4">
    <source>
        <dbReference type="Proteomes" id="UP001140094"/>
    </source>
</evidence>
<keyword evidence="2" id="KW-0732">Signal</keyword>
<protein>
    <recommendedName>
        <fullName evidence="5">Extracellular membrane protein CFEM domain-containing protein</fullName>
    </recommendedName>
</protein>
<accession>A0A9W8HWX1</accession>
<evidence type="ECO:0000313" key="3">
    <source>
        <dbReference type="EMBL" id="KAJ2806473.1"/>
    </source>
</evidence>
<gene>
    <name evidence="3" type="ORF">H4R20_001674</name>
</gene>
<proteinExistence type="predicted"/>
<evidence type="ECO:0000256" key="1">
    <source>
        <dbReference type="SAM" id="MobiDB-lite"/>
    </source>
</evidence>
<keyword evidence="4" id="KW-1185">Reference proteome</keyword>
<dbReference type="OrthoDB" id="2507140at2759"/>
<feature type="chain" id="PRO_5040736423" description="Extracellular membrane protein CFEM domain-containing protein" evidence="2">
    <location>
        <begin position="20"/>
        <end position="192"/>
    </location>
</feature>
<comment type="caution">
    <text evidence="3">The sequence shown here is derived from an EMBL/GenBank/DDBJ whole genome shotgun (WGS) entry which is preliminary data.</text>
</comment>
<name>A0A9W8HWX1_9FUNG</name>
<dbReference type="EMBL" id="JANBUO010000187">
    <property type="protein sequence ID" value="KAJ2806473.1"/>
    <property type="molecule type" value="Genomic_DNA"/>
</dbReference>
<dbReference type="Proteomes" id="UP001140094">
    <property type="component" value="Unassembled WGS sequence"/>
</dbReference>